<dbReference type="SUPFAM" id="SSF57667">
    <property type="entry name" value="beta-beta-alpha zinc fingers"/>
    <property type="match status" value="3"/>
</dbReference>
<gene>
    <name evidence="12" type="ORF">TNCT_604931</name>
</gene>
<feature type="domain" description="C2H2-type" evidence="11">
    <location>
        <begin position="507"/>
        <end position="537"/>
    </location>
</feature>
<feature type="domain" description="C2H2-type" evidence="11">
    <location>
        <begin position="339"/>
        <end position="371"/>
    </location>
</feature>
<evidence type="ECO:0000256" key="7">
    <source>
        <dbReference type="ARBA" id="ARBA00023125"/>
    </source>
</evidence>
<accession>A0A8X6F3D7</accession>
<dbReference type="InterPro" id="IPR043359">
    <property type="entry name" value="GLI-like"/>
</dbReference>
<comment type="subcellular location">
    <subcellularLocation>
        <location evidence="1">Nucleus</location>
    </subcellularLocation>
</comment>
<sequence>MGIWDLHASEKDAVELLQGYGIIPNERTCKNSHKMKLYFGKQIFWKCNVEECNQHLGVRTGNWFEGSQISFVTVVRFIYCWCKELTSIKFCAEELGIADKTVIDWNMREICALEMDEKERKQIGDKGLIVEIDESLFVKRKNNTGRVLPQQWVFGRICRETKDGATKNRGTARHHLDSYLIKFIWRQAQSVNGEDDEVESSVSNSIDKLDCVECDQSDLTCTNLYDITSSSLIKSPLVLELLVAHGLLKNGIVEDRPLCDTNDKKLCSIDQSYGPPSFLRVYSHHPTPSNCNNVEEEDDEEKGVYKCGWDSCDMHFFCRKDLAFHVNNSHVNQDENSLYRCHWSGCSRQGKAINARYRMLIHIRTHTHEKPHGCDVCGKKFSRLENLRIHIRSHTGEKPYACPVAGCNKAYSNSSDRFKHSKTHQEDKPYVCRVEGCDKRYTDPSSLRKHMKSSAHGGENKQKVGSNFHVVEIKNGDIHTENSIPSKDQVNLPARSTSKISDRDKPYACKVEGCDKRYTDPSSLRKHQRATSHGRDPNTLKVKKAVRELNIYNFEDEQVYAGHLKPFDLSATCTSLNDSSFDIKAYLKEAHFSKDPNFFKANSEVNKTSSKKILNSQVFSGAVSSRLTRDIELTIIPDEPTKDCKQKKKSGCQELNKRLKIADPKPLDLSLGCSSLNDISVDFQELEDEKILTGS</sequence>
<dbReference type="PANTHER" id="PTHR45718">
    <property type="entry name" value="TRANSCRIPTIONAL ACTIVATOR CUBITUS INTERRUPTUS"/>
    <property type="match status" value="1"/>
</dbReference>
<name>A0A8X6F3D7_TRICU</name>
<evidence type="ECO:0000256" key="5">
    <source>
        <dbReference type="ARBA" id="ARBA00022771"/>
    </source>
</evidence>
<dbReference type="FunFam" id="3.30.160.60:FF:001774">
    <property type="entry name" value="Myoneurin"/>
    <property type="match status" value="1"/>
</dbReference>
<feature type="region of interest" description="Disordered" evidence="10">
    <location>
        <begin position="443"/>
        <end position="462"/>
    </location>
</feature>
<dbReference type="InterPro" id="IPR036236">
    <property type="entry name" value="Znf_C2H2_sf"/>
</dbReference>
<dbReference type="FunFam" id="3.30.160.60:FF:000039">
    <property type="entry name" value="Zinc finger protein ZIC 1"/>
    <property type="match status" value="1"/>
</dbReference>
<evidence type="ECO:0000259" key="11">
    <source>
        <dbReference type="PROSITE" id="PS50157"/>
    </source>
</evidence>
<keyword evidence="5 9" id="KW-0863">Zinc-finger</keyword>
<evidence type="ECO:0000256" key="6">
    <source>
        <dbReference type="ARBA" id="ARBA00022833"/>
    </source>
</evidence>
<dbReference type="PROSITE" id="PS00028">
    <property type="entry name" value="ZINC_FINGER_C2H2_1"/>
    <property type="match status" value="5"/>
</dbReference>
<evidence type="ECO:0000313" key="12">
    <source>
        <dbReference type="EMBL" id="GFQ69052.1"/>
    </source>
</evidence>
<comment type="caution">
    <text evidence="12">The sequence shown here is derived from an EMBL/GenBank/DDBJ whole genome shotgun (WGS) entry which is preliminary data.</text>
</comment>
<evidence type="ECO:0000256" key="4">
    <source>
        <dbReference type="ARBA" id="ARBA00022737"/>
    </source>
</evidence>
<dbReference type="GO" id="GO:0005634">
    <property type="term" value="C:nucleus"/>
    <property type="evidence" value="ECO:0007669"/>
    <property type="project" value="UniProtKB-SubCell"/>
</dbReference>
<dbReference type="InterPro" id="IPR056436">
    <property type="entry name" value="Znf-C2H2_ZIC1-5/GLI1-3-like"/>
</dbReference>
<reference evidence="12" key="1">
    <citation type="submission" date="2020-07" db="EMBL/GenBank/DDBJ databases">
        <title>Multicomponent nature underlies the extraordinary mechanical properties of spider dragline silk.</title>
        <authorList>
            <person name="Kono N."/>
            <person name="Nakamura H."/>
            <person name="Mori M."/>
            <person name="Yoshida Y."/>
            <person name="Ohtoshi R."/>
            <person name="Malay A.D."/>
            <person name="Moran D.A.P."/>
            <person name="Tomita M."/>
            <person name="Numata K."/>
            <person name="Arakawa K."/>
        </authorList>
    </citation>
    <scope>NUCLEOTIDE SEQUENCE</scope>
</reference>
<keyword evidence="13" id="KW-1185">Reference proteome</keyword>
<evidence type="ECO:0000256" key="10">
    <source>
        <dbReference type="SAM" id="MobiDB-lite"/>
    </source>
</evidence>
<feature type="domain" description="C2H2-type" evidence="11">
    <location>
        <begin position="372"/>
        <end position="399"/>
    </location>
</feature>
<feature type="domain" description="C2H2-type" evidence="11">
    <location>
        <begin position="400"/>
        <end position="429"/>
    </location>
</feature>
<proteinExistence type="inferred from homology"/>
<dbReference type="InterPro" id="IPR013087">
    <property type="entry name" value="Znf_C2H2_type"/>
</dbReference>
<dbReference type="Pfam" id="PF00096">
    <property type="entry name" value="zf-C2H2"/>
    <property type="match status" value="4"/>
</dbReference>
<dbReference type="GO" id="GO:0008270">
    <property type="term" value="F:zinc ion binding"/>
    <property type="evidence" value="ECO:0007669"/>
    <property type="project" value="UniProtKB-KW"/>
</dbReference>
<evidence type="ECO:0000256" key="2">
    <source>
        <dbReference type="ARBA" id="ARBA00010831"/>
    </source>
</evidence>
<feature type="domain" description="C2H2-type" evidence="11">
    <location>
        <begin position="305"/>
        <end position="335"/>
    </location>
</feature>
<dbReference type="Gene3D" id="3.30.160.60">
    <property type="entry name" value="Classic Zinc Finger"/>
    <property type="match status" value="5"/>
</dbReference>
<keyword evidence="8" id="KW-0539">Nucleus</keyword>
<evidence type="ECO:0000313" key="13">
    <source>
        <dbReference type="Proteomes" id="UP000887116"/>
    </source>
</evidence>
<dbReference type="Pfam" id="PF23561">
    <property type="entry name" value="zf-C2H2_15"/>
    <property type="match status" value="1"/>
</dbReference>
<keyword evidence="4" id="KW-0677">Repeat</keyword>
<evidence type="ECO:0000256" key="3">
    <source>
        <dbReference type="ARBA" id="ARBA00022723"/>
    </source>
</evidence>
<evidence type="ECO:0000256" key="9">
    <source>
        <dbReference type="PROSITE-ProRule" id="PRU00042"/>
    </source>
</evidence>
<dbReference type="FunFam" id="3.30.160.60:FF:000359">
    <property type="entry name" value="GLIS family zinc finger 2"/>
    <property type="match status" value="1"/>
</dbReference>
<keyword evidence="7" id="KW-0238">DNA-binding</keyword>
<dbReference type="GO" id="GO:0000978">
    <property type="term" value="F:RNA polymerase II cis-regulatory region sequence-specific DNA binding"/>
    <property type="evidence" value="ECO:0007669"/>
    <property type="project" value="TreeGrafter"/>
</dbReference>
<dbReference type="OrthoDB" id="3214149at2759"/>
<evidence type="ECO:0000256" key="8">
    <source>
        <dbReference type="ARBA" id="ARBA00023242"/>
    </source>
</evidence>
<feature type="domain" description="C2H2-type" evidence="11">
    <location>
        <begin position="430"/>
        <end position="461"/>
    </location>
</feature>
<feature type="region of interest" description="Disordered" evidence="10">
    <location>
        <begin position="479"/>
        <end position="501"/>
    </location>
</feature>
<feature type="compositionally biased region" description="Polar residues" evidence="10">
    <location>
        <begin position="481"/>
        <end position="499"/>
    </location>
</feature>
<dbReference type="EMBL" id="BMAO01010714">
    <property type="protein sequence ID" value="GFQ69052.1"/>
    <property type="molecule type" value="Genomic_DNA"/>
</dbReference>
<protein>
    <recommendedName>
        <fullName evidence="11">C2H2-type domain-containing protein</fullName>
    </recommendedName>
</protein>
<evidence type="ECO:0000256" key="1">
    <source>
        <dbReference type="ARBA" id="ARBA00004123"/>
    </source>
</evidence>
<keyword evidence="6" id="KW-0862">Zinc</keyword>
<dbReference type="PANTHER" id="PTHR45718:SF8">
    <property type="entry name" value="GLIS FAMILY ZINC FINGER 2"/>
    <property type="match status" value="1"/>
</dbReference>
<keyword evidence="3" id="KW-0479">Metal-binding</keyword>
<dbReference type="SMART" id="SM00355">
    <property type="entry name" value="ZnF_C2H2"/>
    <property type="match status" value="6"/>
</dbReference>
<dbReference type="Proteomes" id="UP000887116">
    <property type="component" value="Unassembled WGS sequence"/>
</dbReference>
<dbReference type="FunFam" id="3.30.160.60:FF:001102">
    <property type="entry name" value="Transcription factor IIIA"/>
    <property type="match status" value="1"/>
</dbReference>
<comment type="similarity">
    <text evidence="2">Belongs to the GLI C2H2-type zinc-finger protein family.</text>
</comment>
<organism evidence="12 13">
    <name type="scientific">Trichonephila clavata</name>
    <name type="common">Joro spider</name>
    <name type="synonym">Nephila clavata</name>
    <dbReference type="NCBI Taxonomy" id="2740835"/>
    <lineage>
        <taxon>Eukaryota</taxon>
        <taxon>Metazoa</taxon>
        <taxon>Ecdysozoa</taxon>
        <taxon>Arthropoda</taxon>
        <taxon>Chelicerata</taxon>
        <taxon>Arachnida</taxon>
        <taxon>Araneae</taxon>
        <taxon>Araneomorphae</taxon>
        <taxon>Entelegynae</taxon>
        <taxon>Araneoidea</taxon>
        <taxon>Nephilidae</taxon>
        <taxon>Trichonephila</taxon>
    </lineage>
</organism>
<dbReference type="AlphaFoldDB" id="A0A8X6F3D7"/>
<dbReference type="PROSITE" id="PS50157">
    <property type="entry name" value="ZINC_FINGER_C2H2_2"/>
    <property type="match status" value="6"/>
</dbReference>
<feature type="region of interest" description="Disordered" evidence="10">
    <location>
        <begin position="519"/>
        <end position="538"/>
    </location>
</feature>
<dbReference type="GO" id="GO:0000981">
    <property type="term" value="F:DNA-binding transcription factor activity, RNA polymerase II-specific"/>
    <property type="evidence" value="ECO:0007669"/>
    <property type="project" value="TreeGrafter"/>
</dbReference>